<dbReference type="OrthoDB" id="24822at2759"/>
<dbReference type="Gene3D" id="1.10.510.10">
    <property type="entry name" value="Transferase(Phosphotransferase) domain 1"/>
    <property type="match status" value="1"/>
</dbReference>
<dbReference type="EMBL" id="UYRU01043537">
    <property type="protein sequence ID" value="VDK82600.1"/>
    <property type="molecule type" value="Genomic_DNA"/>
</dbReference>
<feature type="region of interest" description="Disordered" evidence="1">
    <location>
        <begin position="302"/>
        <end position="350"/>
    </location>
</feature>
<protein>
    <recommendedName>
        <fullName evidence="2">Protein kinase domain-containing protein</fullName>
    </recommendedName>
</protein>
<dbReference type="Pfam" id="PF00069">
    <property type="entry name" value="Pkinase"/>
    <property type="match status" value="1"/>
</dbReference>
<gene>
    <name evidence="3" type="ORF">DILT_LOCUS3362</name>
</gene>
<dbReference type="Proteomes" id="UP000281553">
    <property type="component" value="Unassembled WGS sequence"/>
</dbReference>
<proteinExistence type="predicted"/>
<evidence type="ECO:0000313" key="3">
    <source>
        <dbReference type="EMBL" id="VDK82600.1"/>
    </source>
</evidence>
<organism evidence="3 4">
    <name type="scientific">Dibothriocephalus latus</name>
    <name type="common">Fish tapeworm</name>
    <name type="synonym">Diphyllobothrium latum</name>
    <dbReference type="NCBI Taxonomy" id="60516"/>
    <lineage>
        <taxon>Eukaryota</taxon>
        <taxon>Metazoa</taxon>
        <taxon>Spiralia</taxon>
        <taxon>Lophotrochozoa</taxon>
        <taxon>Platyhelminthes</taxon>
        <taxon>Cestoda</taxon>
        <taxon>Eucestoda</taxon>
        <taxon>Diphyllobothriidea</taxon>
        <taxon>Diphyllobothriidae</taxon>
        <taxon>Dibothriocephalus</taxon>
    </lineage>
</organism>
<dbReference type="PANTHER" id="PTHR46240:SF1">
    <property type="entry name" value="SERINE_THREONINE-PROTEIN KINASE ULK4"/>
    <property type="match status" value="1"/>
</dbReference>
<dbReference type="InterPro" id="IPR011009">
    <property type="entry name" value="Kinase-like_dom_sf"/>
</dbReference>
<evidence type="ECO:0000259" key="2">
    <source>
        <dbReference type="PROSITE" id="PS50011"/>
    </source>
</evidence>
<reference evidence="3 4" key="1">
    <citation type="submission" date="2018-11" db="EMBL/GenBank/DDBJ databases">
        <authorList>
            <consortium name="Pathogen Informatics"/>
        </authorList>
    </citation>
    <scope>NUCLEOTIDE SEQUENCE [LARGE SCALE GENOMIC DNA]</scope>
</reference>
<keyword evidence="4" id="KW-1185">Reference proteome</keyword>
<feature type="compositionally biased region" description="Basic and acidic residues" evidence="1">
    <location>
        <begin position="302"/>
        <end position="313"/>
    </location>
</feature>
<name>A0A3P6TU32_DIBLA</name>
<dbReference type="PROSITE" id="PS50011">
    <property type="entry name" value="PROTEIN_KINASE_DOM"/>
    <property type="match status" value="1"/>
</dbReference>
<dbReference type="AlphaFoldDB" id="A0A3P6TU32"/>
<dbReference type="InterPro" id="IPR045906">
    <property type="entry name" value="ULK4"/>
</dbReference>
<dbReference type="InterPro" id="IPR000719">
    <property type="entry name" value="Prot_kinase_dom"/>
</dbReference>
<dbReference type="GO" id="GO:0004672">
    <property type="term" value="F:protein kinase activity"/>
    <property type="evidence" value="ECO:0007669"/>
    <property type="project" value="InterPro"/>
</dbReference>
<sequence>MENFVLYDEIAVSDGQTIYKARRKGTISFLAISSIDKRKRAYVTNHVRFAHEFNHQNVLRFYEWYETSNHLWVVMDLCTGGTLENILREDKLFPEEAIIRFGRQLVQGLSFMHLSGAIFADWCPRRIFLDGEGNIKYYDFSYARMENECGQKFLSRFSEENDEGDSEFDGLSDAALPYIAPEVLSGQPTSKASDVWGLGCLLFQMFAGSTPYASQVPSHSVCSVIPASSKKLATNVLNRAKTVTENPTHRDPKTIVKRTYSLASQSSAREKENAPPTKLEMPTASATFSLHAQSCPITMRREPVKAAAEDKNNTAENNSDSMERSGCDSVSRLSKLSTNSESDQTFRSEDGLNSAILSPLSMEDRMTKSEFTFREDALIYPWGDKSASLPQEVDLVHVNAPHQLEDVFRDELEQPSDDLVPNGTAAVTERPFWCPQPLCDYEKWAQNSPHTSSRADSRPLGNTTTFSLANIASLTLLEIEEHFEVVLGLINGAPEEKTKLAGRLAYLTWFTSATTLLYSKTAQKNPNYSSLLSSSISRAHVLLEEAVRLLRQPTATTNSETRTWLCRLIGLLAHRTAYLLLWLSSEQEQLARQLTVCLAQDIPACLSIIVEVLREPATRNLTYLRQAGVTALGELIICEICIAGVILNPRIDTTTWGDLNPVTVDIQQGQWQSITFQLVRCLSANRVPSAGQQQMVSPATYCTTLTTIPEDNTARTSDLATTLTSTGSQVTEDHVRLAAARALDEMITAVLGCNLHHLLQRMNTTEVDRSQPGVAVMLTLSTSIFTFLDYILTPETVSRLWADGVLGGLSEGTGSGGSTATGTGTVGSRLSSASMSAQNPRAKTQLCQRVAFTSSSALAGLIRLRPALFTGGLIDRNGTSAFLAKFNPSLANREPHHTAFTARLLSATATGLLVPLSLRVKPLSPSSFLLVGMKAGTPAACRRLLVSRRFISGLVRHLESPHVMLRAKAYLLAAAALDISPGGVLPTACESRLPSCLERDLRMTNQHNPQVLTPMSTTAAVMETDGSTNESTAMQMHLASSNRTPSVIHAPDLQYLGFCCRHLADFLIDHLVPKICEQVSIRLVLVPKRVTVV</sequence>
<evidence type="ECO:0000313" key="4">
    <source>
        <dbReference type="Proteomes" id="UP000281553"/>
    </source>
</evidence>
<accession>A0A3P6TU32</accession>
<dbReference type="SUPFAM" id="SSF56112">
    <property type="entry name" value="Protein kinase-like (PK-like)"/>
    <property type="match status" value="1"/>
</dbReference>
<dbReference type="PANTHER" id="PTHR46240">
    <property type="entry name" value="SER/THR PROTEIN KINASE ULK4"/>
    <property type="match status" value="1"/>
</dbReference>
<feature type="region of interest" description="Disordered" evidence="1">
    <location>
        <begin position="812"/>
        <end position="831"/>
    </location>
</feature>
<feature type="compositionally biased region" description="Polar residues" evidence="1">
    <location>
        <begin position="331"/>
        <end position="343"/>
    </location>
</feature>
<feature type="domain" description="Protein kinase" evidence="2">
    <location>
        <begin position="4"/>
        <end position="263"/>
    </location>
</feature>
<evidence type="ECO:0000256" key="1">
    <source>
        <dbReference type="SAM" id="MobiDB-lite"/>
    </source>
</evidence>
<dbReference type="GO" id="GO:0005524">
    <property type="term" value="F:ATP binding"/>
    <property type="evidence" value="ECO:0007669"/>
    <property type="project" value="InterPro"/>
</dbReference>